<dbReference type="Pfam" id="PF13174">
    <property type="entry name" value="TPR_6"/>
    <property type="match status" value="1"/>
</dbReference>
<reference evidence="4 5" key="1">
    <citation type="submission" date="2017-09" db="EMBL/GenBank/DDBJ databases">
        <title>Bacterial strain isolated from the female urinary microbiota.</title>
        <authorList>
            <person name="Thomas-White K."/>
            <person name="Kumar N."/>
            <person name="Forster S."/>
            <person name="Putonti C."/>
            <person name="Lawley T."/>
            <person name="Wolfe A.J."/>
        </authorList>
    </citation>
    <scope>NUCLEOTIDE SEQUENCE [LARGE SCALE GENOMIC DNA]</scope>
    <source>
        <strain evidence="4 5">UMB0536</strain>
    </source>
</reference>
<dbReference type="EMBL" id="PNGJ01000003">
    <property type="protein sequence ID" value="PMC24526.1"/>
    <property type="molecule type" value="Genomic_DNA"/>
</dbReference>
<dbReference type="PANTHER" id="PTHR44858:SF1">
    <property type="entry name" value="UDP-N-ACETYLGLUCOSAMINE--PEPTIDE N-ACETYLGLUCOSAMINYLTRANSFERASE SPINDLY-RELATED"/>
    <property type="match status" value="1"/>
</dbReference>
<comment type="caution">
    <text evidence="4">The sequence shown here is derived from an EMBL/GenBank/DDBJ whole genome shotgun (WGS) entry which is preliminary data.</text>
</comment>
<evidence type="ECO:0000256" key="3">
    <source>
        <dbReference type="SAM" id="Phobius"/>
    </source>
</evidence>
<proteinExistence type="predicted"/>
<dbReference type="InterPro" id="IPR011990">
    <property type="entry name" value="TPR-like_helical_dom_sf"/>
</dbReference>
<protein>
    <submittedName>
        <fullName evidence="4">Uncharacterized protein</fullName>
    </submittedName>
</protein>
<keyword evidence="3" id="KW-0812">Transmembrane</keyword>
<feature type="transmembrane region" description="Helical" evidence="3">
    <location>
        <begin position="21"/>
        <end position="41"/>
    </location>
</feature>
<dbReference type="SUPFAM" id="SSF48452">
    <property type="entry name" value="TPR-like"/>
    <property type="match status" value="1"/>
</dbReference>
<name>A0A2N6QRI8_9BACT</name>
<dbReference type="Proteomes" id="UP000235564">
    <property type="component" value="Unassembled WGS sequence"/>
</dbReference>
<sequence length="246" mass="28557">MRDFISILRSTLKAFSFREKARILSVFVLFFMSLLPLNGFAQQREALRDSLKKATAALEYHPDSVDLRLKKAAWNLQLEQWQYAKDEYDRVLNKNQDNIAALYYRAFANQKLGRYNFARLDYEHLLQRVPGHFSALLGLALLNQKDKHHTEALNQINLLVSQHADSAVAYAARAGIEVEQGMLELGEYDYSEAIKRDQKNTDYLLNRAELLIQLGKTEKAREDLDRLVSLGVPRPALKNWYRRLKQ</sequence>
<dbReference type="Gene3D" id="1.25.40.10">
    <property type="entry name" value="Tetratricopeptide repeat domain"/>
    <property type="match status" value="2"/>
</dbReference>
<keyword evidence="2" id="KW-0802">TPR repeat</keyword>
<evidence type="ECO:0000256" key="1">
    <source>
        <dbReference type="ARBA" id="ARBA00022737"/>
    </source>
</evidence>
<evidence type="ECO:0000313" key="4">
    <source>
        <dbReference type="EMBL" id="PMC24526.1"/>
    </source>
</evidence>
<keyword evidence="3" id="KW-0472">Membrane</keyword>
<dbReference type="AlphaFoldDB" id="A0A2N6QRI8"/>
<dbReference type="InterPro" id="IPR050498">
    <property type="entry name" value="Ycf3"/>
</dbReference>
<dbReference type="PANTHER" id="PTHR44858">
    <property type="entry name" value="TETRATRICOPEPTIDE REPEAT PROTEIN 6"/>
    <property type="match status" value="1"/>
</dbReference>
<dbReference type="RefSeq" id="WP_102696926.1">
    <property type="nucleotide sequence ID" value="NZ_PNGJ01000003.1"/>
</dbReference>
<dbReference type="SMART" id="SM00028">
    <property type="entry name" value="TPR"/>
    <property type="match status" value="4"/>
</dbReference>
<dbReference type="GO" id="GO:0009279">
    <property type="term" value="C:cell outer membrane"/>
    <property type="evidence" value="ECO:0007669"/>
    <property type="project" value="TreeGrafter"/>
</dbReference>
<accession>A0A2N6QRI8</accession>
<keyword evidence="3" id="KW-1133">Transmembrane helix</keyword>
<organism evidence="4 5">
    <name type="scientific">Hoylesella buccalis</name>
    <dbReference type="NCBI Taxonomy" id="28127"/>
    <lineage>
        <taxon>Bacteria</taxon>
        <taxon>Pseudomonadati</taxon>
        <taxon>Bacteroidota</taxon>
        <taxon>Bacteroidia</taxon>
        <taxon>Bacteroidales</taxon>
        <taxon>Prevotellaceae</taxon>
        <taxon>Hoylesella</taxon>
    </lineage>
</organism>
<evidence type="ECO:0000256" key="2">
    <source>
        <dbReference type="ARBA" id="ARBA00022803"/>
    </source>
</evidence>
<dbReference type="OrthoDB" id="1120910at2"/>
<dbReference type="InterPro" id="IPR019734">
    <property type="entry name" value="TPR_rpt"/>
</dbReference>
<gene>
    <name evidence="4" type="ORF">CJ231_04505</name>
</gene>
<keyword evidence="1" id="KW-0677">Repeat</keyword>
<evidence type="ECO:0000313" key="5">
    <source>
        <dbReference type="Proteomes" id="UP000235564"/>
    </source>
</evidence>
<dbReference type="GO" id="GO:0046813">
    <property type="term" value="P:receptor-mediated virion attachment to host cell"/>
    <property type="evidence" value="ECO:0007669"/>
    <property type="project" value="TreeGrafter"/>
</dbReference>